<feature type="region of interest" description="Disordered" evidence="1">
    <location>
        <begin position="46"/>
        <end position="74"/>
    </location>
</feature>
<proteinExistence type="predicted"/>
<gene>
    <name evidence="2" type="primary">ORF12797</name>
</gene>
<feature type="non-terminal residue" evidence="2">
    <location>
        <position position="1"/>
    </location>
</feature>
<evidence type="ECO:0000313" key="2">
    <source>
        <dbReference type="EMBL" id="CEK51200.1"/>
    </source>
</evidence>
<evidence type="ECO:0000256" key="1">
    <source>
        <dbReference type="SAM" id="MobiDB-lite"/>
    </source>
</evidence>
<sequence length="74" mass="8088">THTANNGSEYHSETIDNLQQPNLLPAITSTIPTSMFPQVDIFSSSSSIDESTCNSHPLDVTSPSDVSTRDEHFH</sequence>
<feature type="non-terminal residue" evidence="2">
    <location>
        <position position="74"/>
    </location>
</feature>
<dbReference type="AlphaFoldDB" id="A0A0B6Y6S4"/>
<protein>
    <submittedName>
        <fullName evidence="2">Uncharacterized protein</fullName>
    </submittedName>
</protein>
<dbReference type="EMBL" id="HACG01004335">
    <property type="protein sequence ID" value="CEK51200.1"/>
    <property type="molecule type" value="Transcribed_RNA"/>
</dbReference>
<name>A0A0B6Y6S4_9EUPU</name>
<organism evidence="2">
    <name type="scientific">Arion vulgaris</name>
    <dbReference type="NCBI Taxonomy" id="1028688"/>
    <lineage>
        <taxon>Eukaryota</taxon>
        <taxon>Metazoa</taxon>
        <taxon>Spiralia</taxon>
        <taxon>Lophotrochozoa</taxon>
        <taxon>Mollusca</taxon>
        <taxon>Gastropoda</taxon>
        <taxon>Heterobranchia</taxon>
        <taxon>Euthyneura</taxon>
        <taxon>Panpulmonata</taxon>
        <taxon>Eupulmonata</taxon>
        <taxon>Stylommatophora</taxon>
        <taxon>Helicina</taxon>
        <taxon>Arionoidea</taxon>
        <taxon>Arionidae</taxon>
        <taxon>Arion</taxon>
    </lineage>
</organism>
<accession>A0A0B6Y6S4</accession>
<reference evidence="2" key="1">
    <citation type="submission" date="2014-12" db="EMBL/GenBank/DDBJ databases">
        <title>Insight into the proteome of Arion vulgaris.</title>
        <authorList>
            <person name="Aradska J."/>
            <person name="Bulat T."/>
            <person name="Smidak R."/>
            <person name="Sarate P."/>
            <person name="Gangsoo J."/>
            <person name="Sialana F."/>
            <person name="Bilban M."/>
            <person name="Lubec G."/>
        </authorList>
    </citation>
    <scope>NUCLEOTIDE SEQUENCE</scope>
    <source>
        <tissue evidence="2">Skin</tissue>
    </source>
</reference>
<feature type="compositionally biased region" description="Polar residues" evidence="1">
    <location>
        <begin position="48"/>
        <end position="66"/>
    </location>
</feature>